<dbReference type="Gene3D" id="2.70.98.10">
    <property type="match status" value="1"/>
</dbReference>
<protein>
    <submittedName>
        <fullName evidence="1">Aldose epimerase</fullName>
    </submittedName>
</protein>
<dbReference type="EMBL" id="QGNA01000001">
    <property type="protein sequence ID" value="PWS38506.1"/>
    <property type="molecule type" value="Genomic_DNA"/>
</dbReference>
<organism evidence="1 2">
    <name type="scientific">Falsiroseomonas bella</name>
    <dbReference type="NCBI Taxonomy" id="2184016"/>
    <lineage>
        <taxon>Bacteria</taxon>
        <taxon>Pseudomonadati</taxon>
        <taxon>Pseudomonadota</taxon>
        <taxon>Alphaproteobacteria</taxon>
        <taxon>Acetobacterales</taxon>
        <taxon>Roseomonadaceae</taxon>
        <taxon>Falsiroseomonas</taxon>
    </lineage>
</organism>
<dbReference type="Pfam" id="PF01263">
    <property type="entry name" value="Aldose_epim"/>
    <property type="match status" value="1"/>
</dbReference>
<reference evidence="2" key="1">
    <citation type="submission" date="2018-05" db="EMBL/GenBank/DDBJ databases">
        <authorList>
            <person name="Du Z."/>
            <person name="Wang X."/>
        </authorList>
    </citation>
    <scope>NUCLEOTIDE SEQUENCE [LARGE SCALE GENOMIC DNA]</scope>
    <source>
        <strain evidence="2">CQN31</strain>
    </source>
</reference>
<accession>A0A317FLP2</accession>
<evidence type="ECO:0000313" key="2">
    <source>
        <dbReference type="Proteomes" id="UP000245765"/>
    </source>
</evidence>
<dbReference type="GO" id="GO:0016853">
    <property type="term" value="F:isomerase activity"/>
    <property type="evidence" value="ECO:0007669"/>
    <property type="project" value="InterPro"/>
</dbReference>
<dbReference type="InterPro" id="IPR008183">
    <property type="entry name" value="Aldose_1/G6P_1-epimerase"/>
</dbReference>
<dbReference type="Proteomes" id="UP000245765">
    <property type="component" value="Unassembled WGS sequence"/>
</dbReference>
<dbReference type="GO" id="GO:0030246">
    <property type="term" value="F:carbohydrate binding"/>
    <property type="evidence" value="ECO:0007669"/>
    <property type="project" value="InterPro"/>
</dbReference>
<keyword evidence="2" id="KW-1185">Reference proteome</keyword>
<dbReference type="RefSeq" id="WP_109869127.1">
    <property type="nucleotide sequence ID" value="NZ_QGNA01000001.1"/>
</dbReference>
<evidence type="ECO:0000313" key="1">
    <source>
        <dbReference type="EMBL" id="PWS38506.1"/>
    </source>
</evidence>
<dbReference type="InterPro" id="IPR011013">
    <property type="entry name" value="Gal_mutarotase_sf_dom"/>
</dbReference>
<dbReference type="GO" id="GO:0005975">
    <property type="term" value="P:carbohydrate metabolic process"/>
    <property type="evidence" value="ECO:0007669"/>
    <property type="project" value="InterPro"/>
</dbReference>
<comment type="caution">
    <text evidence="1">The sequence shown here is derived from an EMBL/GenBank/DDBJ whole genome shotgun (WGS) entry which is preliminary data.</text>
</comment>
<dbReference type="OrthoDB" id="9796517at2"/>
<gene>
    <name evidence="1" type="ORF">DFH01_04295</name>
</gene>
<sequence length="280" mass="29985">MIRLEAGDATALILPERGAAFARLDHAGRALLAPLPEGAEPGRGFFAAFLMAPWTNRLDGGRIVVGGVEHRLPVNRPEEDTAIHGFLRDMPWTVTESRADSAVLDCAFDRPPFAGRARMAVRLHPDHLAMDFALTNGAAAPTPMGFGWHPYFARRPGTRIAFAARTAFGRDARNLPIGPRPSTGLVGDAAMLEGLDGHFAGWDGTLHLDWSDGHGLTLRARGAWSSNLHLFVPRGADAVAVEPVTHAPDAPNRPAAAAHGAMHVLQPGATLDASLMIHWR</sequence>
<proteinExistence type="predicted"/>
<dbReference type="InterPro" id="IPR014718">
    <property type="entry name" value="GH-type_carb-bd"/>
</dbReference>
<name>A0A317FLP2_9PROT</name>
<dbReference type="AlphaFoldDB" id="A0A317FLP2"/>
<dbReference type="SUPFAM" id="SSF74650">
    <property type="entry name" value="Galactose mutarotase-like"/>
    <property type="match status" value="1"/>
</dbReference>